<evidence type="ECO:0000256" key="5">
    <source>
        <dbReference type="ARBA" id="ARBA00011245"/>
    </source>
</evidence>
<dbReference type="InterPro" id="IPR008183">
    <property type="entry name" value="Aldose_1/G6P_1-epimerase"/>
</dbReference>
<keyword evidence="9 11" id="KW-0413">Isomerase</keyword>
<dbReference type="PROSITE" id="PS00545">
    <property type="entry name" value="ALDOSE_1_EPIMERASE"/>
    <property type="match status" value="1"/>
</dbReference>
<dbReference type="InterPro" id="IPR014718">
    <property type="entry name" value="GH-type_carb-bd"/>
</dbReference>
<evidence type="ECO:0000256" key="7">
    <source>
        <dbReference type="ARBA" id="ARBA00014165"/>
    </source>
</evidence>
<organism evidence="12 13">
    <name type="scientific">Salinimicrobium oceani</name>
    <dbReference type="NCBI Taxonomy" id="2722702"/>
    <lineage>
        <taxon>Bacteria</taxon>
        <taxon>Pseudomonadati</taxon>
        <taxon>Bacteroidota</taxon>
        <taxon>Flavobacteriia</taxon>
        <taxon>Flavobacteriales</taxon>
        <taxon>Flavobacteriaceae</taxon>
        <taxon>Salinimicrobium</taxon>
    </lineage>
</organism>
<protein>
    <recommendedName>
        <fullName evidence="7 11">Aldose 1-epimerase</fullName>
        <ecNumber evidence="6 11">5.1.3.3</ecNumber>
    </recommendedName>
</protein>
<dbReference type="PANTHER" id="PTHR10091:SF0">
    <property type="entry name" value="GALACTOSE MUTAROTASE"/>
    <property type="match status" value="1"/>
</dbReference>
<gene>
    <name evidence="12" type="ORF">HC175_00195</name>
</gene>
<evidence type="ECO:0000256" key="4">
    <source>
        <dbReference type="ARBA" id="ARBA00006206"/>
    </source>
</evidence>
<accession>A0ABX1CVZ2</accession>
<dbReference type="InterPro" id="IPR047215">
    <property type="entry name" value="Galactose_mutarotase-like"/>
</dbReference>
<evidence type="ECO:0000256" key="1">
    <source>
        <dbReference type="ARBA" id="ARBA00001614"/>
    </source>
</evidence>
<reference evidence="12 13" key="1">
    <citation type="submission" date="2020-03" db="EMBL/GenBank/DDBJ databases">
        <title>Salinimicrobium sp. nov, isolated from SCS.</title>
        <authorList>
            <person name="Cao W.R."/>
        </authorList>
    </citation>
    <scope>NUCLEOTIDE SEQUENCE [LARGE SCALE GENOMIC DNA]</scope>
    <source>
        <strain evidence="13">J15B91</strain>
    </source>
</reference>
<comment type="catalytic activity">
    <reaction evidence="1 11">
        <text>alpha-D-glucose = beta-D-glucose</text>
        <dbReference type="Rhea" id="RHEA:10264"/>
        <dbReference type="ChEBI" id="CHEBI:15903"/>
        <dbReference type="ChEBI" id="CHEBI:17925"/>
        <dbReference type="EC" id="5.1.3.3"/>
    </reaction>
</comment>
<dbReference type="EMBL" id="JAAVJR010000001">
    <property type="protein sequence ID" value="NJW51332.1"/>
    <property type="molecule type" value="Genomic_DNA"/>
</dbReference>
<dbReference type="Proteomes" id="UP000703674">
    <property type="component" value="Unassembled WGS sequence"/>
</dbReference>
<dbReference type="InterPro" id="IPR011013">
    <property type="entry name" value="Gal_mutarotase_sf_dom"/>
</dbReference>
<evidence type="ECO:0000256" key="3">
    <source>
        <dbReference type="ARBA" id="ARBA00005028"/>
    </source>
</evidence>
<name>A0ABX1CVZ2_9FLAO</name>
<keyword evidence="8" id="KW-0106">Calcium</keyword>
<evidence type="ECO:0000256" key="9">
    <source>
        <dbReference type="ARBA" id="ARBA00023235"/>
    </source>
</evidence>
<dbReference type="Pfam" id="PF01263">
    <property type="entry name" value="Aldose_epim"/>
    <property type="match status" value="1"/>
</dbReference>
<dbReference type="CDD" id="cd09019">
    <property type="entry name" value="galactose_mutarotase_like"/>
    <property type="match status" value="1"/>
</dbReference>
<dbReference type="RefSeq" id="WP_168136507.1">
    <property type="nucleotide sequence ID" value="NZ_JAAVJR010000001.1"/>
</dbReference>
<evidence type="ECO:0000313" key="12">
    <source>
        <dbReference type="EMBL" id="NJW51332.1"/>
    </source>
</evidence>
<dbReference type="PIRSF" id="PIRSF005096">
    <property type="entry name" value="GALM"/>
    <property type="match status" value="1"/>
</dbReference>
<evidence type="ECO:0000256" key="6">
    <source>
        <dbReference type="ARBA" id="ARBA00013185"/>
    </source>
</evidence>
<dbReference type="Gene3D" id="2.70.98.10">
    <property type="match status" value="1"/>
</dbReference>
<comment type="cofactor">
    <cofactor evidence="2">
        <name>Ca(2+)</name>
        <dbReference type="ChEBI" id="CHEBI:29108"/>
    </cofactor>
</comment>
<keyword evidence="13" id="KW-1185">Reference proteome</keyword>
<evidence type="ECO:0000256" key="8">
    <source>
        <dbReference type="ARBA" id="ARBA00022837"/>
    </source>
</evidence>
<comment type="subunit">
    <text evidence="5">Monomer.</text>
</comment>
<dbReference type="InterPro" id="IPR015443">
    <property type="entry name" value="Aldose_1-epimerase"/>
</dbReference>
<dbReference type="EC" id="5.1.3.3" evidence="6 11"/>
<evidence type="ECO:0000256" key="2">
    <source>
        <dbReference type="ARBA" id="ARBA00001913"/>
    </source>
</evidence>
<evidence type="ECO:0000256" key="11">
    <source>
        <dbReference type="PIRNR" id="PIRNR005096"/>
    </source>
</evidence>
<comment type="similarity">
    <text evidence="4 11">Belongs to the aldose epimerase family.</text>
</comment>
<evidence type="ECO:0000256" key="10">
    <source>
        <dbReference type="ARBA" id="ARBA00023277"/>
    </source>
</evidence>
<dbReference type="SUPFAM" id="SSF74650">
    <property type="entry name" value="Galactose mutarotase-like"/>
    <property type="match status" value="1"/>
</dbReference>
<comment type="caution">
    <text evidence="12">The sequence shown here is derived from an EMBL/GenBank/DDBJ whole genome shotgun (WGS) entry which is preliminary data.</text>
</comment>
<sequence>MTKQQQKKAIELFSLKNKRGTQLEILNFGATVFGLLIDGQTNVVVGPKEPETYISNVYLQEGKHFGASVGRHAGRISKGGFEINGQKFPLFGEEGIHLHGGKNGFTYKFWELIEHHTGKDPFVVLEYNSPDGEEGYPGNLRVQVKYTLQEDNAVKVEYSAETDRATIVNLTNHTYFNLNGCGSINNHELKIAADVVLETGKSNVPTGNLVEVDGREIDFREAKRLENISLDTTFCLANVPDPIFLKGDKSGISLEIETNQPAVVVYIPPTLPRSWDYATVVGEERAGICLEAQKFPDAPHHENFPSVLLSPGELYKNQSLWKFRSGS</sequence>
<evidence type="ECO:0000313" key="13">
    <source>
        <dbReference type="Proteomes" id="UP000703674"/>
    </source>
</evidence>
<dbReference type="InterPro" id="IPR018052">
    <property type="entry name" value="Ald1_epimerase_CS"/>
</dbReference>
<comment type="pathway">
    <text evidence="3 11">Carbohydrate metabolism; hexose metabolism.</text>
</comment>
<dbReference type="PANTHER" id="PTHR10091">
    <property type="entry name" value="ALDOSE-1-EPIMERASE"/>
    <property type="match status" value="1"/>
</dbReference>
<proteinExistence type="inferred from homology"/>
<keyword evidence="10 11" id="KW-0119">Carbohydrate metabolism</keyword>